<evidence type="ECO:0000256" key="6">
    <source>
        <dbReference type="ARBA" id="ARBA00022989"/>
    </source>
</evidence>
<dbReference type="InterPro" id="IPR050125">
    <property type="entry name" value="GPCR_opsins"/>
</dbReference>
<comment type="subcellular location">
    <subcellularLocation>
        <location evidence="1">Membrane</location>
        <topology evidence="1">Multi-pass membrane protein</topology>
    </subcellularLocation>
</comment>
<feature type="domain" description="G-protein coupled receptors family 1 profile" evidence="16">
    <location>
        <begin position="52"/>
        <end position="308"/>
    </location>
</feature>
<sequence>MDKTDFLVPKDARQFKMAPSDEDIAFRSNIPAPVDIMVAVVYSIFGVCSVLGNSTLLYVSYKKKHLLKPAEYFIVNLAVSDLGLTVSLYPMAIASSFYHRWLYGKTVCYLYAFCGMLFGICSLTTLTLLSTVCFVKVCYPFYGNRFNSVHGCLLIACAWVYALLFAGSPLADWGKYGPEPYGTACCIDWRLSNQHSTARSYTVALFIFCYILPCCIIVASYSNILMRVHSSRKHMERHSSRQAHMTSIQTIIVKLSVAICIGFLAAWSPYAVVSMWAAFGPVDSIPPLAFAMPAMFAKSSTIYNPIIYLTLRPNIRRVMCRDLGTLYRACVKCCCCCSEGPVRVRLGTVHRHTSGFPVPPPGQPPIVTLKAPSCDEDAKIPQMCSVSVPTSRRESSKGPDGSPEPKTLWGKAQRGSRKKSLLATVWAKRTSEIDNLHINLEMVPGTAKVAWP</sequence>
<dbReference type="InterPro" id="IPR017452">
    <property type="entry name" value="GPCR_Rhodpsn_7TM"/>
</dbReference>
<dbReference type="Pfam" id="PF00001">
    <property type="entry name" value="7tm_1"/>
    <property type="match status" value="1"/>
</dbReference>
<keyword evidence="8" id="KW-0297">G-protein coupled receptor</keyword>
<dbReference type="Proteomes" id="UP000324091">
    <property type="component" value="Chromosome 15"/>
</dbReference>
<dbReference type="GO" id="GO:0004930">
    <property type="term" value="F:G protein-coupled receptor activity"/>
    <property type="evidence" value="ECO:0007669"/>
    <property type="project" value="UniProtKB-KW"/>
</dbReference>
<keyword evidence="4 15" id="KW-0812">Transmembrane</keyword>
<reference evidence="17 18" key="1">
    <citation type="submission" date="2019-04" db="EMBL/GenBank/DDBJ databases">
        <title>Chromosome genome assembly for Takifugu flavidus.</title>
        <authorList>
            <person name="Xiao S."/>
        </authorList>
    </citation>
    <scope>NUCLEOTIDE SEQUENCE [LARGE SCALE GENOMIC DNA]</scope>
    <source>
        <strain evidence="17">HTHZ2018</strain>
        <tissue evidence="17">Muscle</tissue>
    </source>
</reference>
<comment type="caution">
    <text evidence="17">The sequence shown here is derived from an EMBL/GenBank/DDBJ whole genome shotgun (WGS) entry which is preliminary data.</text>
</comment>
<keyword evidence="3" id="KW-0716">Sensory transduction</keyword>
<gene>
    <name evidence="17" type="ORF">D4764_15G0012680</name>
</gene>
<dbReference type="GO" id="GO:0007601">
    <property type="term" value="P:visual perception"/>
    <property type="evidence" value="ECO:0007669"/>
    <property type="project" value="InterPro"/>
</dbReference>
<dbReference type="AlphaFoldDB" id="A0A5C6P276"/>
<dbReference type="PRINTS" id="PR00237">
    <property type="entry name" value="GPCRRHODOPSN"/>
</dbReference>
<keyword evidence="6 15" id="KW-1133">Transmembrane helix</keyword>
<dbReference type="GO" id="GO:0009881">
    <property type="term" value="F:photoreceptor activity"/>
    <property type="evidence" value="ECO:0007669"/>
    <property type="project" value="UniProtKB-KW"/>
</dbReference>
<evidence type="ECO:0000256" key="2">
    <source>
        <dbReference type="ARBA" id="ARBA00022543"/>
    </source>
</evidence>
<feature type="transmembrane region" description="Helical" evidence="15">
    <location>
        <begin position="110"/>
        <end position="139"/>
    </location>
</feature>
<keyword evidence="12" id="KW-0325">Glycoprotein</keyword>
<keyword evidence="2" id="KW-0600">Photoreceptor protein</keyword>
<feature type="transmembrane region" description="Helical" evidence="15">
    <location>
        <begin position="36"/>
        <end position="61"/>
    </location>
</feature>
<keyword evidence="18" id="KW-1185">Reference proteome</keyword>
<feature type="transmembrane region" description="Helical" evidence="15">
    <location>
        <begin position="288"/>
        <end position="311"/>
    </location>
</feature>
<evidence type="ECO:0000256" key="15">
    <source>
        <dbReference type="SAM" id="Phobius"/>
    </source>
</evidence>
<feature type="transmembrane region" description="Helical" evidence="15">
    <location>
        <begin position="73"/>
        <end position="98"/>
    </location>
</feature>
<keyword evidence="13" id="KW-0807">Transducer</keyword>
<dbReference type="SUPFAM" id="SSF81321">
    <property type="entry name" value="Family A G protein-coupled receptor-like"/>
    <property type="match status" value="1"/>
</dbReference>
<dbReference type="PROSITE" id="PS50262">
    <property type="entry name" value="G_PROTEIN_RECEP_F1_2"/>
    <property type="match status" value="1"/>
</dbReference>
<evidence type="ECO:0000256" key="10">
    <source>
        <dbReference type="ARBA" id="ARBA00023157"/>
    </source>
</evidence>
<dbReference type="EMBL" id="RHFK02000007">
    <property type="protein sequence ID" value="TWW73872.1"/>
    <property type="molecule type" value="Genomic_DNA"/>
</dbReference>
<keyword evidence="9 15" id="KW-0472">Membrane</keyword>
<dbReference type="GO" id="GO:0007602">
    <property type="term" value="P:phototransduction"/>
    <property type="evidence" value="ECO:0007669"/>
    <property type="project" value="UniProtKB-KW"/>
</dbReference>
<accession>A0A5C6P276</accession>
<keyword evidence="10" id="KW-1015">Disulfide bond</keyword>
<dbReference type="CDD" id="cd15074">
    <property type="entry name" value="7tmA_Opsin5_neuropsin"/>
    <property type="match status" value="1"/>
</dbReference>
<keyword evidence="7" id="KW-0157">Chromophore</keyword>
<protein>
    <submittedName>
        <fullName evidence="17">G-protein coupled receptor 136</fullName>
    </submittedName>
</protein>
<feature type="transmembrane region" description="Helical" evidence="15">
    <location>
        <begin position="151"/>
        <end position="171"/>
    </location>
</feature>
<evidence type="ECO:0000256" key="8">
    <source>
        <dbReference type="ARBA" id="ARBA00023040"/>
    </source>
</evidence>
<dbReference type="GO" id="GO:0016020">
    <property type="term" value="C:membrane"/>
    <property type="evidence" value="ECO:0007669"/>
    <property type="project" value="UniProtKB-SubCell"/>
</dbReference>
<dbReference type="FunFam" id="1.20.1070.10:FF:000219">
    <property type="entry name" value="Opsin 5-like 2"/>
    <property type="match status" value="1"/>
</dbReference>
<evidence type="ECO:0000313" key="18">
    <source>
        <dbReference type="Proteomes" id="UP000324091"/>
    </source>
</evidence>
<dbReference type="PROSITE" id="PS00238">
    <property type="entry name" value="OPSIN"/>
    <property type="match status" value="1"/>
</dbReference>
<keyword evidence="5" id="KW-0681">Retinal protein</keyword>
<evidence type="ECO:0000256" key="13">
    <source>
        <dbReference type="ARBA" id="ARBA00023224"/>
    </source>
</evidence>
<dbReference type="PRINTS" id="PR01244">
    <property type="entry name" value="PEROPSIN"/>
</dbReference>
<organism evidence="17 18">
    <name type="scientific">Takifugu flavidus</name>
    <name type="common">sansaifugu</name>
    <dbReference type="NCBI Taxonomy" id="433684"/>
    <lineage>
        <taxon>Eukaryota</taxon>
        <taxon>Metazoa</taxon>
        <taxon>Chordata</taxon>
        <taxon>Craniata</taxon>
        <taxon>Vertebrata</taxon>
        <taxon>Euteleostomi</taxon>
        <taxon>Actinopterygii</taxon>
        <taxon>Neopterygii</taxon>
        <taxon>Teleostei</taxon>
        <taxon>Neoteleostei</taxon>
        <taxon>Acanthomorphata</taxon>
        <taxon>Eupercaria</taxon>
        <taxon>Tetraodontiformes</taxon>
        <taxon>Tetradontoidea</taxon>
        <taxon>Tetraodontidae</taxon>
        <taxon>Takifugu</taxon>
    </lineage>
</organism>
<evidence type="ECO:0000256" key="3">
    <source>
        <dbReference type="ARBA" id="ARBA00022606"/>
    </source>
</evidence>
<dbReference type="InterPro" id="IPR002962">
    <property type="entry name" value="Peropsin"/>
</dbReference>
<evidence type="ECO:0000313" key="17">
    <source>
        <dbReference type="EMBL" id="TWW73872.1"/>
    </source>
</evidence>
<evidence type="ECO:0000256" key="12">
    <source>
        <dbReference type="ARBA" id="ARBA00023180"/>
    </source>
</evidence>
<name>A0A5C6P276_9TELE</name>
<feature type="transmembrane region" description="Helical" evidence="15">
    <location>
        <begin position="247"/>
        <end position="268"/>
    </location>
</feature>
<dbReference type="Gene3D" id="1.20.1070.10">
    <property type="entry name" value="Rhodopsin 7-helix transmembrane proteins"/>
    <property type="match status" value="1"/>
</dbReference>
<dbReference type="InterPro" id="IPR027430">
    <property type="entry name" value="Retinal_BS"/>
</dbReference>
<feature type="region of interest" description="Disordered" evidence="14">
    <location>
        <begin position="385"/>
        <end position="415"/>
    </location>
</feature>
<evidence type="ECO:0000256" key="9">
    <source>
        <dbReference type="ARBA" id="ARBA00023136"/>
    </source>
</evidence>
<evidence type="ECO:0000256" key="11">
    <source>
        <dbReference type="ARBA" id="ARBA00023170"/>
    </source>
</evidence>
<keyword evidence="11 17" id="KW-0675">Receptor</keyword>
<evidence type="ECO:0000256" key="4">
    <source>
        <dbReference type="ARBA" id="ARBA00022692"/>
    </source>
</evidence>
<evidence type="ECO:0000256" key="14">
    <source>
        <dbReference type="SAM" id="MobiDB-lite"/>
    </source>
</evidence>
<evidence type="ECO:0000256" key="1">
    <source>
        <dbReference type="ARBA" id="ARBA00004141"/>
    </source>
</evidence>
<evidence type="ECO:0000256" key="5">
    <source>
        <dbReference type="ARBA" id="ARBA00022925"/>
    </source>
</evidence>
<feature type="transmembrane region" description="Helical" evidence="15">
    <location>
        <begin position="201"/>
        <end position="226"/>
    </location>
</feature>
<proteinExistence type="predicted"/>
<evidence type="ECO:0000259" key="16">
    <source>
        <dbReference type="PROSITE" id="PS50262"/>
    </source>
</evidence>
<dbReference type="PANTHER" id="PTHR24240">
    <property type="entry name" value="OPSIN"/>
    <property type="match status" value="1"/>
</dbReference>
<evidence type="ECO:0000256" key="7">
    <source>
        <dbReference type="ARBA" id="ARBA00022991"/>
    </source>
</evidence>
<dbReference type="InterPro" id="IPR000276">
    <property type="entry name" value="GPCR_Rhodpsn"/>
</dbReference>